<gene>
    <name evidence="1" type="ORF">MoryE10_09290</name>
</gene>
<name>A0A8D4VM12_9GAMM</name>
<evidence type="ECO:0000313" key="2">
    <source>
        <dbReference type="Proteomes" id="UP000824988"/>
    </source>
</evidence>
<accession>A0A8D4VM12</accession>
<dbReference type="KEGG" id="moz:MoryE10_09290"/>
<dbReference type="RefSeq" id="WP_054773224.1">
    <property type="nucleotide sequence ID" value="NZ_AP019782.1"/>
</dbReference>
<reference evidence="1" key="1">
    <citation type="submission" date="2019-06" db="EMBL/GenBank/DDBJ databases">
        <title>Complete genome sequence of Methylogaea oryzae strain JCM16910.</title>
        <authorList>
            <person name="Asakawa S."/>
        </authorList>
    </citation>
    <scope>NUCLEOTIDE SEQUENCE</scope>
    <source>
        <strain evidence="1">E10</strain>
    </source>
</reference>
<dbReference type="AlphaFoldDB" id="A0A8D4VM12"/>
<protein>
    <submittedName>
        <fullName evidence="1">Uncharacterized protein</fullName>
    </submittedName>
</protein>
<evidence type="ECO:0000313" key="1">
    <source>
        <dbReference type="EMBL" id="BBL70323.1"/>
    </source>
</evidence>
<sequence>MANVILGWPNRADECVLSGGSWTAQLPLANLQNRQIARVARTTNAATASTQFVAALATSRLVRSVALVGHNLGTSAKYRIRGGQSPTDFSAPGVDTGWVDAWPRIYSYGSVPWGDPRFWGGRYTPGDLGSDTWHLIHVFPTNIAARYWLIELDDSANGAGYLQIGRLFIGEIFQPALNMAYGASIGYEPRTTVEESPSGAEFFNVLRGYRVAKFTLKWLDESEAMAGALDMQRLCGVHGEVLFVWDADDANHKLRRSFLGRMRQLSPIEVPYINNYSIGYEIKELLA</sequence>
<keyword evidence="2" id="KW-1185">Reference proteome</keyword>
<dbReference type="Proteomes" id="UP000824988">
    <property type="component" value="Chromosome"/>
</dbReference>
<dbReference type="EMBL" id="AP019782">
    <property type="protein sequence ID" value="BBL70323.1"/>
    <property type="molecule type" value="Genomic_DNA"/>
</dbReference>
<organism evidence="1 2">
    <name type="scientific">Methylogaea oryzae</name>
    <dbReference type="NCBI Taxonomy" id="1295382"/>
    <lineage>
        <taxon>Bacteria</taxon>
        <taxon>Pseudomonadati</taxon>
        <taxon>Pseudomonadota</taxon>
        <taxon>Gammaproteobacteria</taxon>
        <taxon>Methylococcales</taxon>
        <taxon>Methylococcaceae</taxon>
        <taxon>Methylogaea</taxon>
    </lineage>
</organism>
<proteinExistence type="predicted"/>